<dbReference type="SUPFAM" id="SSF53474">
    <property type="entry name" value="alpha/beta-Hydrolases"/>
    <property type="match status" value="1"/>
</dbReference>
<reference evidence="2 3" key="1">
    <citation type="submission" date="2021-01" db="EMBL/GenBank/DDBJ databases">
        <title>Actinoplanes sp. nov. LDG1-01 isolated from lichen.</title>
        <authorList>
            <person name="Saeng-In P."/>
            <person name="Phongsopitanun W."/>
            <person name="Kanchanasin P."/>
            <person name="Yuki M."/>
            <person name="Kudo T."/>
            <person name="Ohkuma M."/>
            <person name="Tanasupawat S."/>
        </authorList>
    </citation>
    <scope>NUCLEOTIDE SEQUENCE [LARGE SCALE GENOMIC DNA]</scope>
    <source>
        <strain evidence="2 3">LDG1-01</strain>
    </source>
</reference>
<dbReference type="Pfam" id="PF00561">
    <property type="entry name" value="Abhydrolase_1"/>
    <property type="match status" value="1"/>
</dbReference>
<dbReference type="RefSeq" id="WP_203078689.1">
    <property type="nucleotide sequence ID" value="NZ_JAENHO010000027.1"/>
</dbReference>
<dbReference type="InterPro" id="IPR000073">
    <property type="entry name" value="AB_hydrolase_1"/>
</dbReference>
<gene>
    <name evidence="2" type="ORF">JKJ07_48520</name>
</gene>
<dbReference type="GO" id="GO:0016787">
    <property type="term" value="F:hydrolase activity"/>
    <property type="evidence" value="ECO:0007669"/>
    <property type="project" value="UniProtKB-KW"/>
</dbReference>
<dbReference type="Gene3D" id="3.40.50.1820">
    <property type="entry name" value="alpha/beta hydrolase"/>
    <property type="match status" value="1"/>
</dbReference>
<comment type="caution">
    <text evidence="2">The sequence shown here is derived from an EMBL/GenBank/DDBJ whole genome shotgun (WGS) entry which is preliminary data.</text>
</comment>
<dbReference type="InterPro" id="IPR029058">
    <property type="entry name" value="AB_hydrolase_fold"/>
</dbReference>
<organism evidence="2 3">
    <name type="scientific">Paractinoplanes lichenicola</name>
    <dbReference type="NCBI Taxonomy" id="2802976"/>
    <lineage>
        <taxon>Bacteria</taxon>
        <taxon>Bacillati</taxon>
        <taxon>Actinomycetota</taxon>
        <taxon>Actinomycetes</taxon>
        <taxon>Micromonosporales</taxon>
        <taxon>Micromonosporaceae</taxon>
        <taxon>Paractinoplanes</taxon>
    </lineage>
</organism>
<dbReference type="PANTHER" id="PTHR45763:SF46">
    <property type="entry name" value="AB HYDROLASE-1 DOMAIN-CONTAINING PROTEIN"/>
    <property type="match status" value="1"/>
</dbReference>
<accession>A0ABS1W6G6</accession>
<dbReference type="Proteomes" id="UP000598996">
    <property type="component" value="Unassembled WGS sequence"/>
</dbReference>
<evidence type="ECO:0000313" key="2">
    <source>
        <dbReference type="EMBL" id="MBL7262143.1"/>
    </source>
</evidence>
<evidence type="ECO:0000313" key="3">
    <source>
        <dbReference type="Proteomes" id="UP000598996"/>
    </source>
</evidence>
<evidence type="ECO:0000259" key="1">
    <source>
        <dbReference type="Pfam" id="PF00561"/>
    </source>
</evidence>
<sequence length="282" mass="29969">MASNVITLADGRRLNWHEFGLPNGWPVIYTAGTPVSGLGAAGYDQAARAARLRLVSPDKPGYGASDYHPRRSVASWGEDLATLADHLGLDRLALAGESGGAPFTLAAARHLADRVSVVGLIASGGPMSRADRVGMTVNARVMNWLARNAPMLNTIRVAAMRRQVVSGERALHRATAEAPDAAHAAALRIEFEAVADALRPGARATVQELALIKRPWTFPLSEVKVPVHLWHGALDRNAPIAFARRLARELPDATLHISDSSGHDVGPGRAGMIMDALASFAK</sequence>
<keyword evidence="2" id="KW-0378">Hydrolase</keyword>
<protein>
    <submittedName>
        <fullName evidence="2">Alpha/beta hydrolase</fullName>
    </submittedName>
</protein>
<keyword evidence="3" id="KW-1185">Reference proteome</keyword>
<proteinExistence type="predicted"/>
<name>A0ABS1W6G6_9ACTN</name>
<feature type="domain" description="AB hydrolase-1" evidence="1">
    <location>
        <begin position="49"/>
        <end position="264"/>
    </location>
</feature>
<dbReference type="EMBL" id="JAENHO010000027">
    <property type="protein sequence ID" value="MBL7262143.1"/>
    <property type="molecule type" value="Genomic_DNA"/>
</dbReference>
<dbReference type="PANTHER" id="PTHR45763">
    <property type="entry name" value="HYDROLASE, ALPHA/BETA FOLD FAMILY PROTEIN, EXPRESSED-RELATED"/>
    <property type="match status" value="1"/>
</dbReference>